<dbReference type="Proteomes" id="UP001642501">
    <property type="component" value="Unassembled WGS sequence"/>
</dbReference>
<gene>
    <name evidence="1" type="ORF">SEPCBS57363_005008</name>
</gene>
<accession>A0ABP0DVC3</accession>
<comment type="caution">
    <text evidence="1">The sequence shown here is derived from an EMBL/GenBank/DDBJ whole genome shotgun (WGS) entry which is preliminary data.</text>
</comment>
<proteinExistence type="predicted"/>
<protein>
    <submittedName>
        <fullName evidence="1">Uncharacterized protein</fullName>
    </submittedName>
</protein>
<keyword evidence="2" id="KW-1185">Reference proteome</keyword>
<evidence type="ECO:0000313" key="1">
    <source>
        <dbReference type="EMBL" id="CAK7272194.1"/>
    </source>
</evidence>
<name>A0ABP0DVC3_9PEZI</name>
<organism evidence="1 2">
    <name type="scientific">Sporothrix epigloea</name>
    <dbReference type="NCBI Taxonomy" id="1892477"/>
    <lineage>
        <taxon>Eukaryota</taxon>
        <taxon>Fungi</taxon>
        <taxon>Dikarya</taxon>
        <taxon>Ascomycota</taxon>
        <taxon>Pezizomycotina</taxon>
        <taxon>Sordariomycetes</taxon>
        <taxon>Sordariomycetidae</taxon>
        <taxon>Ophiostomatales</taxon>
        <taxon>Ophiostomataceae</taxon>
        <taxon>Sporothrix</taxon>
    </lineage>
</organism>
<dbReference type="EMBL" id="CAWUOM010000102">
    <property type="protein sequence ID" value="CAK7272194.1"/>
    <property type="molecule type" value="Genomic_DNA"/>
</dbReference>
<reference evidence="1 2" key="1">
    <citation type="submission" date="2024-01" db="EMBL/GenBank/DDBJ databases">
        <authorList>
            <person name="Allen C."/>
            <person name="Tagirdzhanova G."/>
        </authorList>
    </citation>
    <scope>NUCLEOTIDE SEQUENCE [LARGE SCALE GENOMIC DNA]</scope>
    <source>
        <strain evidence="1 2">CBS 573.63</strain>
    </source>
</reference>
<sequence length="241" mass="27863">MTRTLTRQENYRLRRALYNWMRFAYYFHGDLPRPSLSFPLGNDVRLNQLRALPNSELGELRDLWRTVEDIVELEICPSIANVRIGADFELSEKDVAQIGWGERAENRIVVSTVTKLSPEELLHYLDNRHKFTKQRLIQDIRQRHPQIESDMNSLTVALACVNRERWLHMLVTFPAYQPSTGGLYLPIYTRTMGQYRGGILNWDDPAIEAECAAVGEMTGLGLDWRPEPRSRAILQPGLLDP</sequence>
<evidence type="ECO:0000313" key="2">
    <source>
        <dbReference type="Proteomes" id="UP001642501"/>
    </source>
</evidence>